<dbReference type="AlphaFoldDB" id="A0A1B6MGV6"/>
<dbReference type="InterPro" id="IPR013087">
    <property type="entry name" value="Znf_C2H2_type"/>
</dbReference>
<dbReference type="GO" id="GO:0005634">
    <property type="term" value="C:nucleus"/>
    <property type="evidence" value="ECO:0007669"/>
    <property type="project" value="UniProtKB-SubCell"/>
</dbReference>
<dbReference type="PANTHER" id="PTHR23067">
    <property type="entry name" value="DOUBLE-STRANDED RNA-BINDING ZINC FINGER PROTEIN"/>
    <property type="match status" value="1"/>
</dbReference>
<name>A0A1B6MGV6_9HEMI</name>
<dbReference type="PANTHER" id="PTHR23067:SF14">
    <property type="entry name" value="C2H2-TYPE DOMAIN-CONTAINING PROTEIN"/>
    <property type="match status" value="1"/>
</dbReference>
<feature type="domain" description="C2H2-type" evidence="8">
    <location>
        <begin position="75"/>
        <end position="97"/>
    </location>
</feature>
<organism evidence="9">
    <name type="scientific">Graphocephala atropunctata</name>
    <dbReference type="NCBI Taxonomy" id="36148"/>
    <lineage>
        <taxon>Eukaryota</taxon>
        <taxon>Metazoa</taxon>
        <taxon>Ecdysozoa</taxon>
        <taxon>Arthropoda</taxon>
        <taxon>Hexapoda</taxon>
        <taxon>Insecta</taxon>
        <taxon>Pterygota</taxon>
        <taxon>Neoptera</taxon>
        <taxon>Paraneoptera</taxon>
        <taxon>Hemiptera</taxon>
        <taxon>Auchenorrhyncha</taxon>
        <taxon>Membracoidea</taxon>
        <taxon>Cicadellidae</taxon>
        <taxon>Cicadellinae</taxon>
        <taxon>Cicadellini</taxon>
        <taxon>Graphocephala</taxon>
    </lineage>
</organism>
<evidence type="ECO:0000256" key="4">
    <source>
        <dbReference type="ARBA" id="ARBA00022771"/>
    </source>
</evidence>
<dbReference type="InterPro" id="IPR003604">
    <property type="entry name" value="Matrin/U1-like-C_Znf_C2H2"/>
</dbReference>
<evidence type="ECO:0000256" key="5">
    <source>
        <dbReference type="ARBA" id="ARBA00022833"/>
    </source>
</evidence>
<dbReference type="SMART" id="SM00451">
    <property type="entry name" value="ZnF_U1"/>
    <property type="match status" value="3"/>
</dbReference>
<reference evidence="9" key="1">
    <citation type="submission" date="2015-11" db="EMBL/GenBank/DDBJ databases">
        <title>De novo transcriptome assembly of four potential Pierce s Disease insect vectors from Arizona vineyards.</title>
        <authorList>
            <person name="Tassone E.E."/>
        </authorList>
    </citation>
    <scope>NUCLEOTIDE SEQUENCE</scope>
</reference>
<keyword evidence="2" id="KW-0479">Metal-binding</keyword>
<comment type="subcellular location">
    <subcellularLocation>
        <location evidence="1">Nucleus</location>
    </subcellularLocation>
</comment>
<dbReference type="SUPFAM" id="SSF57667">
    <property type="entry name" value="beta-beta-alpha zinc fingers"/>
    <property type="match status" value="3"/>
</dbReference>
<dbReference type="InterPro" id="IPR051845">
    <property type="entry name" value="Znf385"/>
</dbReference>
<dbReference type="InterPro" id="IPR022755">
    <property type="entry name" value="Znf_C2H2_jaz"/>
</dbReference>
<evidence type="ECO:0000256" key="1">
    <source>
        <dbReference type="ARBA" id="ARBA00004123"/>
    </source>
</evidence>
<dbReference type="Pfam" id="PF12874">
    <property type="entry name" value="zf-met"/>
    <property type="match status" value="2"/>
</dbReference>
<evidence type="ECO:0000313" key="9">
    <source>
        <dbReference type="EMBL" id="JAT35146.1"/>
    </source>
</evidence>
<dbReference type="SMART" id="SM00355">
    <property type="entry name" value="ZnF_C2H2"/>
    <property type="match status" value="3"/>
</dbReference>
<dbReference type="Gene3D" id="3.30.160.60">
    <property type="entry name" value="Classic Zinc Finger"/>
    <property type="match status" value="3"/>
</dbReference>
<evidence type="ECO:0000259" key="8">
    <source>
        <dbReference type="PROSITE" id="PS00028"/>
    </source>
</evidence>
<evidence type="ECO:0000256" key="7">
    <source>
        <dbReference type="SAM" id="MobiDB-lite"/>
    </source>
</evidence>
<dbReference type="Pfam" id="PF12171">
    <property type="entry name" value="zf-C2H2_jaz"/>
    <property type="match status" value="1"/>
</dbReference>
<gene>
    <name evidence="9" type="ORF">g.3788</name>
</gene>
<accession>A0A1B6MGV6</accession>
<dbReference type="EMBL" id="GEBQ01004831">
    <property type="protein sequence ID" value="JAT35146.1"/>
    <property type="molecule type" value="Transcribed_RNA"/>
</dbReference>
<feature type="compositionally biased region" description="Polar residues" evidence="7">
    <location>
        <begin position="258"/>
        <end position="274"/>
    </location>
</feature>
<keyword evidence="4" id="KW-0863">Zinc-finger</keyword>
<dbReference type="GO" id="GO:0008270">
    <property type="term" value="F:zinc ion binding"/>
    <property type="evidence" value="ECO:0007669"/>
    <property type="project" value="UniProtKB-KW"/>
</dbReference>
<evidence type="ECO:0000256" key="2">
    <source>
        <dbReference type="ARBA" id="ARBA00022723"/>
    </source>
</evidence>
<feature type="region of interest" description="Disordered" evidence="7">
    <location>
        <begin position="217"/>
        <end position="274"/>
    </location>
</feature>
<evidence type="ECO:0000256" key="6">
    <source>
        <dbReference type="ARBA" id="ARBA00023242"/>
    </source>
</evidence>
<keyword evidence="5" id="KW-0862">Zinc</keyword>
<dbReference type="PROSITE" id="PS00028">
    <property type="entry name" value="ZINC_FINGER_C2H2_1"/>
    <property type="match status" value="2"/>
</dbReference>
<keyword evidence="3" id="KW-0677">Repeat</keyword>
<evidence type="ECO:0000256" key="3">
    <source>
        <dbReference type="ARBA" id="ARBA00022737"/>
    </source>
</evidence>
<sequence length="297" mass="32133">MANFPAVATVIGVCKEIAESGPLLATLAVDPSIIAASVQLAEPIEIKTGDPVSQALVDNIVGKLPTTKDPVMLRCEICNVTVSSQEILEIHYGGAKHARKMKGQELIKEILNSPHSTFITPKTQNCSDSRIAEFVCKICNVRVNSEQQLQQHLAGFKHKNKAEYNQSNTLQMQVDHSCNGDRGVVAVDIGPNRLYCAACDVHVNSDLQLHQHITSNKHANKVNGRAPTGNNRGNPYTRRPAQSGRGGNGGTNTWRSKTAVSGWTPTSTTMGLTAPNWSKQIPVIKKPSAPGNVLYKR</sequence>
<dbReference type="GO" id="GO:0003676">
    <property type="term" value="F:nucleic acid binding"/>
    <property type="evidence" value="ECO:0007669"/>
    <property type="project" value="InterPro"/>
</dbReference>
<keyword evidence="6" id="KW-0539">Nucleus</keyword>
<dbReference type="InterPro" id="IPR036236">
    <property type="entry name" value="Znf_C2H2_sf"/>
</dbReference>
<feature type="domain" description="C2H2-type" evidence="8">
    <location>
        <begin position="136"/>
        <end position="158"/>
    </location>
</feature>
<proteinExistence type="predicted"/>
<protein>
    <recommendedName>
        <fullName evidence="8">C2H2-type domain-containing protein</fullName>
    </recommendedName>
</protein>